<proteinExistence type="predicted"/>
<dbReference type="Gene3D" id="3.40.50.720">
    <property type="entry name" value="NAD(P)-binding Rossmann-like Domain"/>
    <property type="match status" value="1"/>
</dbReference>
<accession>A0A8A3P627</accession>
<dbReference type="EMBL" id="CP063406">
    <property type="protein sequence ID" value="QSZ31944.1"/>
    <property type="molecule type" value="Genomic_DNA"/>
</dbReference>
<keyword evidence="1" id="KW-0560">Oxidoreductase</keyword>
<organism evidence="2 3">
    <name type="scientific">Monilinia vaccinii-corymbosi</name>
    <dbReference type="NCBI Taxonomy" id="61207"/>
    <lineage>
        <taxon>Eukaryota</taxon>
        <taxon>Fungi</taxon>
        <taxon>Dikarya</taxon>
        <taxon>Ascomycota</taxon>
        <taxon>Pezizomycotina</taxon>
        <taxon>Leotiomycetes</taxon>
        <taxon>Helotiales</taxon>
        <taxon>Sclerotiniaceae</taxon>
        <taxon>Monilinia</taxon>
    </lineage>
</organism>
<gene>
    <name evidence="2" type="ORF">DSL72_001513</name>
</gene>
<dbReference type="PANTHER" id="PTHR43157">
    <property type="entry name" value="PHOSPHATIDYLINOSITOL-GLYCAN BIOSYNTHESIS CLASS F PROTEIN-RELATED"/>
    <property type="match status" value="1"/>
</dbReference>
<evidence type="ECO:0000313" key="2">
    <source>
        <dbReference type="EMBL" id="QSZ31944.1"/>
    </source>
</evidence>
<dbReference type="AlphaFoldDB" id="A0A8A3P627"/>
<dbReference type="InterPro" id="IPR002347">
    <property type="entry name" value="SDR_fam"/>
</dbReference>
<evidence type="ECO:0008006" key="4">
    <source>
        <dbReference type="Google" id="ProtNLM"/>
    </source>
</evidence>
<name>A0A8A3P627_9HELO</name>
<dbReference type="GO" id="GO:0016491">
    <property type="term" value="F:oxidoreductase activity"/>
    <property type="evidence" value="ECO:0007669"/>
    <property type="project" value="UniProtKB-KW"/>
</dbReference>
<dbReference type="InterPro" id="IPR036291">
    <property type="entry name" value="NAD(P)-bd_dom_sf"/>
</dbReference>
<dbReference type="PRINTS" id="PR00081">
    <property type="entry name" value="GDHRDH"/>
</dbReference>
<evidence type="ECO:0000256" key="1">
    <source>
        <dbReference type="ARBA" id="ARBA00023002"/>
    </source>
</evidence>
<reference evidence="2" key="1">
    <citation type="submission" date="2020-10" db="EMBL/GenBank/DDBJ databases">
        <title>Genome Sequence of Monilinia vaccinii-corymbosi Sheds Light on Mummy Berry Disease Infection of Blueberry and Mating Type.</title>
        <authorList>
            <person name="Yow A.G."/>
            <person name="Zhang Y."/>
            <person name="Bansal K."/>
            <person name="Eacker S.M."/>
            <person name="Sullivan S."/>
            <person name="Liachko I."/>
            <person name="Cubeta M.A."/>
            <person name="Rollins J.A."/>
            <person name="Ashrafi H."/>
        </authorList>
    </citation>
    <scope>NUCLEOTIDE SEQUENCE</scope>
    <source>
        <strain evidence="2">RL-1</strain>
    </source>
</reference>
<dbReference type="PANTHER" id="PTHR43157:SF35">
    <property type="entry name" value="DEHYDROGENASE_REDUCTASE FAMILY PROTEIN, PUTATIVE-RELATED"/>
    <property type="match status" value="1"/>
</dbReference>
<dbReference type="OrthoDB" id="542013at2759"/>
<protein>
    <recommendedName>
        <fullName evidence="4">Ketoreductase (KR) domain-containing protein</fullName>
    </recommendedName>
</protein>
<dbReference type="Pfam" id="PF00106">
    <property type="entry name" value="adh_short"/>
    <property type="match status" value="1"/>
</dbReference>
<dbReference type="SUPFAM" id="SSF51735">
    <property type="entry name" value="NAD(P)-binding Rossmann-fold domains"/>
    <property type="match status" value="1"/>
</dbReference>
<keyword evidence="3" id="KW-1185">Reference proteome</keyword>
<sequence length="280" mass="31624">MGGFFGFIHRQTVFTPKPIPAERSLSGKTVLITGANIGLGFEAAREIASHKPSRLILAVRDIAKGEAAQKEISKGYPDCNIEVWPIDLESYDSIISFSKRVATLDRLDYALLSAGIKQMRYTTSHTGHEANVQINHLATSLLSLLILPTLRRTEKLTGRPSRLTIVTSGHFWIPFKERTAPNMLARMDDKETFGSQMQRYYTTKLLNLLWVRELASRVGAKEVIINTLNPGFCHSGLHRHETSGIIKIFLWLFGSIRRRRSCTKEDLECKRFPPFPVLIC</sequence>
<evidence type="ECO:0000313" key="3">
    <source>
        <dbReference type="Proteomes" id="UP000672032"/>
    </source>
</evidence>
<dbReference type="Proteomes" id="UP000672032">
    <property type="component" value="Chromosome 2"/>
</dbReference>